<feature type="compositionally biased region" description="Polar residues" evidence="1">
    <location>
        <begin position="157"/>
        <end position="177"/>
    </location>
</feature>
<dbReference type="Proteomes" id="UP000053424">
    <property type="component" value="Unassembled WGS sequence"/>
</dbReference>
<feature type="compositionally biased region" description="Low complexity" evidence="1">
    <location>
        <begin position="73"/>
        <end position="156"/>
    </location>
</feature>
<evidence type="ECO:0000256" key="2">
    <source>
        <dbReference type="SAM" id="Phobius"/>
    </source>
</evidence>
<feature type="compositionally biased region" description="Polar residues" evidence="1">
    <location>
        <begin position="1"/>
        <end position="25"/>
    </location>
</feature>
<feature type="region of interest" description="Disordered" evidence="1">
    <location>
        <begin position="456"/>
        <end position="521"/>
    </location>
</feature>
<reference evidence="3 4" key="1">
    <citation type="submission" date="2014-04" db="EMBL/GenBank/DDBJ databases">
        <authorList>
            <consortium name="DOE Joint Genome Institute"/>
            <person name="Kuo A."/>
            <person name="Gay G."/>
            <person name="Dore J."/>
            <person name="Kohler A."/>
            <person name="Nagy L.G."/>
            <person name="Floudas D."/>
            <person name="Copeland A."/>
            <person name="Barry K.W."/>
            <person name="Cichocki N."/>
            <person name="Veneault-Fourrey C."/>
            <person name="LaButti K."/>
            <person name="Lindquist E.A."/>
            <person name="Lipzen A."/>
            <person name="Lundell T."/>
            <person name="Morin E."/>
            <person name="Murat C."/>
            <person name="Sun H."/>
            <person name="Tunlid A."/>
            <person name="Henrissat B."/>
            <person name="Grigoriev I.V."/>
            <person name="Hibbett D.S."/>
            <person name="Martin F."/>
            <person name="Nordberg H.P."/>
            <person name="Cantor M.N."/>
            <person name="Hua S.X."/>
        </authorList>
    </citation>
    <scope>NUCLEOTIDE SEQUENCE [LARGE SCALE GENOMIC DNA]</scope>
    <source>
        <strain evidence="4">h7</strain>
    </source>
</reference>
<feature type="transmembrane region" description="Helical" evidence="2">
    <location>
        <begin position="283"/>
        <end position="306"/>
    </location>
</feature>
<gene>
    <name evidence="3" type="ORF">M413DRAFT_30449</name>
</gene>
<feature type="compositionally biased region" description="Polar residues" evidence="1">
    <location>
        <begin position="584"/>
        <end position="593"/>
    </location>
</feature>
<dbReference type="EMBL" id="KN831793">
    <property type="protein sequence ID" value="KIM38040.1"/>
    <property type="molecule type" value="Genomic_DNA"/>
</dbReference>
<feature type="region of interest" description="Disordered" evidence="1">
    <location>
        <begin position="555"/>
        <end position="596"/>
    </location>
</feature>
<reference evidence="4" key="2">
    <citation type="submission" date="2015-01" db="EMBL/GenBank/DDBJ databases">
        <title>Evolutionary Origins and Diversification of the Mycorrhizal Mutualists.</title>
        <authorList>
            <consortium name="DOE Joint Genome Institute"/>
            <consortium name="Mycorrhizal Genomics Consortium"/>
            <person name="Kohler A."/>
            <person name="Kuo A."/>
            <person name="Nagy L.G."/>
            <person name="Floudas D."/>
            <person name="Copeland A."/>
            <person name="Barry K.W."/>
            <person name="Cichocki N."/>
            <person name="Veneault-Fourrey C."/>
            <person name="LaButti K."/>
            <person name="Lindquist E.A."/>
            <person name="Lipzen A."/>
            <person name="Lundell T."/>
            <person name="Morin E."/>
            <person name="Murat C."/>
            <person name="Riley R."/>
            <person name="Ohm R."/>
            <person name="Sun H."/>
            <person name="Tunlid A."/>
            <person name="Henrissat B."/>
            <person name="Grigoriev I.V."/>
            <person name="Hibbett D.S."/>
            <person name="Martin F."/>
        </authorList>
    </citation>
    <scope>NUCLEOTIDE SEQUENCE [LARGE SCALE GENOMIC DNA]</scope>
    <source>
        <strain evidence="4">h7</strain>
    </source>
</reference>
<dbReference type="AlphaFoldDB" id="A0A0C3BMY6"/>
<keyword evidence="4" id="KW-1185">Reference proteome</keyword>
<sequence>MSTVCRSADQAGSRTTAVSPSTAALSLTGGGNTSSPTISTSYSQTSSSSIFSKTSISVESATTETVYSSTRFSITNRGTSSSVSSSKSSLDPPQSPSSTPTTSTAQTSSRITTETFTPEPSTSTSSQEPPMSSSITDSPSPSGSSSWSGSSTVDPSISSAPPTAMSSLPPNSTDGDSSTIPLTTVFSSTIISITSTSIIVLPLPTSIATSSDAEPPTSFSSGLLTDSFPSTSSTNPIPLPVTLTSTKFVTIFTDGGSSTSSRLGGVLRTDAPIQASFARNTGAVIAVSLSVAVALIVAVLVTFFACKRYRSRNNSSGSMENILALAREVSWRRPVDGEDDDSIIGGFGGSLPPHQNGTLGRRSHSGEGAFDGYGGAGDQIPTEPGGQGSAESSNAGMAPPLHPTFGGQPYMPGYVQTNHGPVAQPNSSLPRYASATGPDSSQTWLGISPQAYYENSGGQNHISPGRSAVSLTLAGSSSGGHGSSSGEGSKAKPHLRVSLTGPRPIPPSADGRRHSSAPPTAFMGARESFFDHERQRHTEQSDRGSVRSFLSRLRNGRRTSTQSLSTIRGVRPARGSKESLISHEPSNQYSPSLLNPPITIPPARAILRFPRGVTGNSYAPMPPEMTERYTSAPSSGLWPPVTLPPPPSPVPTDNSSMAEGLLHPRLGLGMDHLQQASTASLRDHEDYTRPINGLVNNHIRSTTTFEILDTNGTEEGPSKAR</sequence>
<keyword evidence="2" id="KW-1133">Transmembrane helix</keyword>
<name>A0A0C3BMY6_HEBCY</name>
<dbReference type="OrthoDB" id="3039272at2759"/>
<feature type="compositionally biased region" description="Low complexity" evidence="1">
    <location>
        <begin position="33"/>
        <end position="60"/>
    </location>
</feature>
<dbReference type="STRING" id="686832.A0A0C3BMY6"/>
<keyword evidence="2" id="KW-0472">Membrane</keyword>
<organism evidence="3 4">
    <name type="scientific">Hebeloma cylindrosporum</name>
    <dbReference type="NCBI Taxonomy" id="76867"/>
    <lineage>
        <taxon>Eukaryota</taxon>
        <taxon>Fungi</taxon>
        <taxon>Dikarya</taxon>
        <taxon>Basidiomycota</taxon>
        <taxon>Agaricomycotina</taxon>
        <taxon>Agaricomycetes</taxon>
        <taxon>Agaricomycetidae</taxon>
        <taxon>Agaricales</taxon>
        <taxon>Agaricineae</taxon>
        <taxon>Hymenogastraceae</taxon>
        <taxon>Hebeloma</taxon>
    </lineage>
</organism>
<evidence type="ECO:0000256" key="1">
    <source>
        <dbReference type="SAM" id="MobiDB-lite"/>
    </source>
</evidence>
<evidence type="ECO:0008006" key="5">
    <source>
        <dbReference type="Google" id="ProtNLM"/>
    </source>
</evidence>
<feature type="region of interest" description="Disordered" evidence="1">
    <location>
        <begin position="347"/>
        <end position="441"/>
    </location>
</feature>
<feature type="compositionally biased region" description="Polar residues" evidence="1">
    <location>
        <begin position="61"/>
        <end position="72"/>
    </location>
</feature>
<keyword evidence="2" id="KW-0812">Transmembrane</keyword>
<evidence type="ECO:0000313" key="3">
    <source>
        <dbReference type="EMBL" id="KIM38040.1"/>
    </source>
</evidence>
<feature type="compositionally biased region" description="Polar residues" evidence="1">
    <location>
        <begin position="415"/>
        <end position="429"/>
    </location>
</feature>
<evidence type="ECO:0000313" key="4">
    <source>
        <dbReference type="Proteomes" id="UP000053424"/>
    </source>
</evidence>
<dbReference type="HOGENOM" id="CLU_383584_0_0_1"/>
<proteinExistence type="predicted"/>
<feature type="region of interest" description="Disordered" evidence="1">
    <location>
        <begin position="1"/>
        <end position="177"/>
    </location>
</feature>
<accession>A0A0C3BMY6</accession>
<protein>
    <recommendedName>
        <fullName evidence="5">REJ domain-containing protein</fullName>
    </recommendedName>
</protein>